<comment type="similarity">
    <text evidence="2">Belongs to the GMC oxidoreductase family.</text>
</comment>
<comment type="caution">
    <text evidence="4">The sequence shown here is derived from an EMBL/GenBank/DDBJ whole genome shotgun (WGS) entry which is preliminary data.</text>
</comment>
<dbReference type="InterPro" id="IPR007867">
    <property type="entry name" value="GMC_OxRtase_C"/>
</dbReference>
<accession>A0A8H6YCH2</accession>
<dbReference type="Gene3D" id="3.50.50.60">
    <property type="entry name" value="FAD/NAD(P)-binding domain"/>
    <property type="match status" value="1"/>
</dbReference>
<dbReference type="SUPFAM" id="SSF51905">
    <property type="entry name" value="FAD/NAD(P)-binding domain"/>
    <property type="match status" value="1"/>
</dbReference>
<dbReference type="OrthoDB" id="269227at2759"/>
<dbReference type="EMBL" id="JACAZI010000006">
    <property type="protein sequence ID" value="KAF7358548.1"/>
    <property type="molecule type" value="Genomic_DNA"/>
</dbReference>
<feature type="domain" description="Glucose-methanol-choline oxidoreductase C-terminal" evidence="3">
    <location>
        <begin position="10"/>
        <end position="55"/>
    </location>
</feature>
<evidence type="ECO:0000313" key="4">
    <source>
        <dbReference type="EMBL" id="KAF7358548.1"/>
    </source>
</evidence>
<dbReference type="PANTHER" id="PTHR11552">
    <property type="entry name" value="GLUCOSE-METHANOL-CHOLINE GMC OXIDOREDUCTASE"/>
    <property type="match status" value="1"/>
</dbReference>
<proteinExistence type="inferred from homology"/>
<dbReference type="GO" id="GO:0016614">
    <property type="term" value="F:oxidoreductase activity, acting on CH-OH group of donors"/>
    <property type="evidence" value="ECO:0007669"/>
    <property type="project" value="InterPro"/>
</dbReference>
<evidence type="ECO:0000256" key="2">
    <source>
        <dbReference type="ARBA" id="ARBA00010790"/>
    </source>
</evidence>
<evidence type="ECO:0000313" key="5">
    <source>
        <dbReference type="Proteomes" id="UP000620124"/>
    </source>
</evidence>
<organism evidence="4 5">
    <name type="scientific">Mycena venus</name>
    <dbReference type="NCBI Taxonomy" id="2733690"/>
    <lineage>
        <taxon>Eukaryota</taxon>
        <taxon>Fungi</taxon>
        <taxon>Dikarya</taxon>
        <taxon>Basidiomycota</taxon>
        <taxon>Agaricomycotina</taxon>
        <taxon>Agaricomycetes</taxon>
        <taxon>Agaricomycetidae</taxon>
        <taxon>Agaricales</taxon>
        <taxon>Marasmiineae</taxon>
        <taxon>Mycenaceae</taxon>
        <taxon>Mycena</taxon>
    </lineage>
</organism>
<gene>
    <name evidence="4" type="ORF">MVEN_00906000</name>
</gene>
<protein>
    <submittedName>
        <fullName evidence="4">Oxygen-dependent choline dehydrogenase</fullName>
    </submittedName>
</protein>
<dbReference type="PANTHER" id="PTHR11552:SF147">
    <property type="entry name" value="CHOLINE DEHYDROGENASE, MITOCHONDRIAL"/>
    <property type="match status" value="1"/>
</dbReference>
<dbReference type="Pfam" id="PF05199">
    <property type="entry name" value="GMC_oxred_C"/>
    <property type="match status" value="1"/>
</dbReference>
<dbReference type="InterPro" id="IPR036188">
    <property type="entry name" value="FAD/NAD-bd_sf"/>
</dbReference>
<dbReference type="InterPro" id="IPR012132">
    <property type="entry name" value="GMC_OxRdtase"/>
</dbReference>
<evidence type="ECO:0000259" key="3">
    <source>
        <dbReference type="Pfam" id="PF05199"/>
    </source>
</evidence>
<sequence length="63" mass="6953">MPAAQMLSDPMMVNPQTVLDGDFHVRGVQNLRVVDASSWPEIPGYFPTSPTYVIAEKAAQVMF</sequence>
<dbReference type="GO" id="GO:0050660">
    <property type="term" value="F:flavin adenine dinucleotide binding"/>
    <property type="evidence" value="ECO:0007669"/>
    <property type="project" value="InterPro"/>
</dbReference>
<comment type="cofactor">
    <cofactor evidence="1">
        <name>FAD</name>
        <dbReference type="ChEBI" id="CHEBI:57692"/>
    </cofactor>
</comment>
<keyword evidence="5" id="KW-1185">Reference proteome</keyword>
<dbReference type="AlphaFoldDB" id="A0A8H6YCH2"/>
<name>A0A8H6YCH2_9AGAR</name>
<reference evidence="4" key="1">
    <citation type="submission" date="2020-05" db="EMBL/GenBank/DDBJ databases">
        <title>Mycena genomes resolve the evolution of fungal bioluminescence.</title>
        <authorList>
            <person name="Tsai I.J."/>
        </authorList>
    </citation>
    <scope>NUCLEOTIDE SEQUENCE</scope>
    <source>
        <strain evidence="4">CCC161011</strain>
    </source>
</reference>
<dbReference type="Proteomes" id="UP000620124">
    <property type="component" value="Unassembled WGS sequence"/>
</dbReference>
<evidence type="ECO:0000256" key="1">
    <source>
        <dbReference type="ARBA" id="ARBA00001974"/>
    </source>
</evidence>